<dbReference type="InterPro" id="IPR014729">
    <property type="entry name" value="Rossmann-like_a/b/a_fold"/>
</dbReference>
<reference evidence="2 3" key="1">
    <citation type="journal article" date="2019" name="ISME J.">
        <title>Isolation and characterization of a thermophilic sulfur- and iron-reducing thaumarchaeote from a terrestrial acidic hot spring.</title>
        <authorList>
            <person name="Kato S."/>
            <person name="Itoh T."/>
            <person name="Yuki M."/>
            <person name="Nagamori M."/>
            <person name="Ohnishi M."/>
            <person name="Uematsu K."/>
            <person name="Suzuki K."/>
            <person name="Takashina T."/>
            <person name="Ohkuma M."/>
        </authorList>
    </citation>
    <scope>NUCLEOTIDE SEQUENCE [LARGE SCALE GENOMIC DNA]</scope>
    <source>
        <strain evidence="2 3">NAS-02</strain>
    </source>
</reference>
<evidence type="ECO:0000259" key="1">
    <source>
        <dbReference type="Pfam" id="PF01902"/>
    </source>
</evidence>
<name>A0A4P2VEI1_9ARCH</name>
<evidence type="ECO:0000313" key="3">
    <source>
        <dbReference type="Proteomes" id="UP000509448"/>
    </source>
</evidence>
<dbReference type="RefSeq" id="WP_174448634.1">
    <property type="nucleotide sequence ID" value="NZ_AP018732.1"/>
</dbReference>
<accession>A0A4P2VEI1</accession>
<protein>
    <recommendedName>
        <fullName evidence="1">Diphthamide synthase domain-containing protein</fullName>
    </recommendedName>
</protein>
<proteinExistence type="predicted"/>
<keyword evidence="3" id="KW-1185">Reference proteome</keyword>
<dbReference type="AlphaFoldDB" id="A0A4P2VEI1"/>
<dbReference type="Gene3D" id="3.40.50.620">
    <property type="entry name" value="HUPs"/>
    <property type="match status" value="1"/>
</dbReference>
<dbReference type="Proteomes" id="UP000509448">
    <property type="component" value="Chromosome"/>
</dbReference>
<dbReference type="GeneID" id="55584821"/>
<dbReference type="SUPFAM" id="SSF52402">
    <property type="entry name" value="Adenine nucleotide alpha hydrolases-like"/>
    <property type="match status" value="1"/>
</dbReference>
<dbReference type="KEGG" id="ccai:NAS2_1008"/>
<dbReference type="InterPro" id="IPR002761">
    <property type="entry name" value="Diphthami_syn_dom"/>
</dbReference>
<organism evidence="2 3">
    <name type="scientific">Conexivisphaera calida</name>
    <dbReference type="NCBI Taxonomy" id="1874277"/>
    <lineage>
        <taxon>Archaea</taxon>
        <taxon>Nitrososphaerota</taxon>
        <taxon>Conexivisphaeria</taxon>
        <taxon>Conexivisphaerales</taxon>
        <taxon>Conexivisphaeraceae</taxon>
        <taxon>Conexivisphaera</taxon>
    </lineage>
</organism>
<dbReference type="Pfam" id="PF01902">
    <property type="entry name" value="Diphthami_syn_2"/>
    <property type="match status" value="1"/>
</dbReference>
<evidence type="ECO:0000313" key="2">
    <source>
        <dbReference type="EMBL" id="BBE42397.1"/>
    </source>
</evidence>
<gene>
    <name evidence="2" type="ORF">NAS2_1008</name>
</gene>
<sequence>MGLKAALFSGGKDSVHAALAEWPVDLLVTFVYEFPRPSPHLINISKVVELAGAMSTPLVILKVHRGREKEEEAKLMGSLGVSRIVAGDQNVEDHLKYMEEMAGMAGAELREPIWGMDPGKVLEDELREMSFIVIGAEERARELVCARVDEGSSETFRRNVRELGIDPIGEAGEYHSLVTEIRPLGASIGAKCREVRSYGDYYVALVD</sequence>
<feature type="domain" description="Diphthamide synthase" evidence="1">
    <location>
        <begin position="5"/>
        <end position="179"/>
    </location>
</feature>
<dbReference type="OrthoDB" id="372052at2157"/>
<dbReference type="EMBL" id="AP018732">
    <property type="protein sequence ID" value="BBE42397.1"/>
    <property type="molecule type" value="Genomic_DNA"/>
</dbReference>